<proteinExistence type="predicted"/>
<reference evidence="3" key="1">
    <citation type="journal article" date="2019" name="Int. J. Syst. Evol. Microbiol.">
        <title>The Global Catalogue of Microorganisms (GCM) 10K type strain sequencing project: providing services to taxonomists for standard genome sequencing and annotation.</title>
        <authorList>
            <consortium name="The Broad Institute Genomics Platform"/>
            <consortium name="The Broad Institute Genome Sequencing Center for Infectious Disease"/>
            <person name="Wu L."/>
            <person name="Ma J."/>
        </authorList>
    </citation>
    <scope>NUCLEOTIDE SEQUENCE [LARGE SCALE GENOMIC DNA]</scope>
    <source>
        <strain evidence="3">JCM 16578</strain>
    </source>
</reference>
<feature type="region of interest" description="Disordered" evidence="1">
    <location>
        <begin position="1"/>
        <end position="28"/>
    </location>
</feature>
<gene>
    <name evidence="2" type="ORF">GCM10022207_93610</name>
</gene>
<accession>A0ABP7M104</accession>
<feature type="compositionally biased region" description="Basic and acidic residues" evidence="1">
    <location>
        <begin position="8"/>
        <end position="28"/>
    </location>
</feature>
<dbReference type="EMBL" id="BAAAZA010000084">
    <property type="protein sequence ID" value="GAA3909379.1"/>
    <property type="molecule type" value="Genomic_DNA"/>
</dbReference>
<feature type="compositionally biased region" description="Basic and acidic residues" evidence="1">
    <location>
        <begin position="106"/>
        <end position="115"/>
    </location>
</feature>
<evidence type="ECO:0000313" key="3">
    <source>
        <dbReference type="Proteomes" id="UP001501563"/>
    </source>
</evidence>
<name>A0ABP7M104_9ACTN</name>
<comment type="caution">
    <text evidence="2">The sequence shown here is derived from an EMBL/GenBank/DDBJ whole genome shotgun (WGS) entry which is preliminary data.</text>
</comment>
<protein>
    <submittedName>
        <fullName evidence="2">Uncharacterized protein</fullName>
    </submittedName>
</protein>
<sequence length="115" mass="12697">MHGGGRTAEGKPAPDDAGSRVSVHVRDIVDKQRRREACRREAKRSFRTDWAGRSMVRAPRSLPDYDERFNRSAPPGRVTVYAAPYLAPTPGPGPTPLSFAATQERQGVERNLARA</sequence>
<organism evidence="2 3">
    <name type="scientific">Streptomyces lannensis</name>
    <dbReference type="NCBI Taxonomy" id="766498"/>
    <lineage>
        <taxon>Bacteria</taxon>
        <taxon>Bacillati</taxon>
        <taxon>Actinomycetota</taxon>
        <taxon>Actinomycetes</taxon>
        <taxon>Kitasatosporales</taxon>
        <taxon>Streptomycetaceae</taxon>
        <taxon>Streptomyces</taxon>
    </lineage>
</organism>
<keyword evidence="3" id="KW-1185">Reference proteome</keyword>
<dbReference type="Proteomes" id="UP001501563">
    <property type="component" value="Unassembled WGS sequence"/>
</dbReference>
<evidence type="ECO:0000256" key="1">
    <source>
        <dbReference type="SAM" id="MobiDB-lite"/>
    </source>
</evidence>
<feature type="region of interest" description="Disordered" evidence="1">
    <location>
        <begin position="85"/>
        <end position="115"/>
    </location>
</feature>
<evidence type="ECO:0000313" key="2">
    <source>
        <dbReference type="EMBL" id="GAA3909379.1"/>
    </source>
</evidence>